<evidence type="ECO:0000256" key="5">
    <source>
        <dbReference type="PROSITE-ProRule" id="PRU01393"/>
    </source>
</evidence>
<comment type="caution">
    <text evidence="8">The sequence shown here is derived from an EMBL/GenBank/DDBJ whole genome shotgun (WGS) entry which is preliminary data.</text>
</comment>
<comment type="similarity">
    <text evidence="5">Belongs to the peptidase C12 family.</text>
</comment>
<feature type="transmembrane region" description="Helical" evidence="6">
    <location>
        <begin position="224"/>
        <end position="245"/>
    </location>
</feature>
<dbReference type="EMBL" id="CAUYUJ010018307">
    <property type="protein sequence ID" value="CAK0882566.1"/>
    <property type="molecule type" value="Genomic_DNA"/>
</dbReference>
<keyword evidence="2" id="KW-0833">Ubl conjugation pathway</keyword>
<organism evidence="8 9">
    <name type="scientific">Prorocentrum cordatum</name>
    <dbReference type="NCBI Taxonomy" id="2364126"/>
    <lineage>
        <taxon>Eukaryota</taxon>
        <taxon>Sar</taxon>
        <taxon>Alveolata</taxon>
        <taxon>Dinophyceae</taxon>
        <taxon>Prorocentrales</taxon>
        <taxon>Prorocentraceae</taxon>
        <taxon>Prorocentrum</taxon>
    </lineage>
</organism>
<feature type="domain" description="UCH catalytic" evidence="7">
    <location>
        <begin position="8"/>
        <end position="329"/>
    </location>
</feature>
<keyword evidence="3" id="KW-0378">Hydrolase</keyword>
<evidence type="ECO:0000256" key="6">
    <source>
        <dbReference type="SAM" id="Phobius"/>
    </source>
</evidence>
<accession>A0ABN9WA52</accession>
<name>A0ABN9WA52_9DINO</name>
<evidence type="ECO:0000313" key="9">
    <source>
        <dbReference type="Proteomes" id="UP001189429"/>
    </source>
</evidence>
<keyword evidence="1" id="KW-0645">Protease</keyword>
<feature type="non-terminal residue" evidence="8">
    <location>
        <position position="1"/>
    </location>
</feature>
<gene>
    <name evidence="8" type="ORF">PCOR1329_LOCUS65038</name>
</gene>
<keyword evidence="4" id="KW-0788">Thiol protease</keyword>
<evidence type="ECO:0000256" key="3">
    <source>
        <dbReference type="ARBA" id="ARBA00022801"/>
    </source>
</evidence>
<evidence type="ECO:0000259" key="7">
    <source>
        <dbReference type="PROSITE" id="PS52048"/>
    </source>
</evidence>
<sequence>DWLQGRWSWPPLESDPAVFLALARDLLIGGGAAADGSGQALPPLQQELLGSLPPLPHFGEVLSFDEDGPNALCESRALLVCFHSAPSGRPGLHPAQAAAAAASAADAGGQVFFIRQASARRRECRLLPLPRCSSKLFWVPGLDAACGIIALLHALLNAGLLGAPGGTVAGHWPEGGPMRRWLEALPPSASPADRGRALVNDVGIRAIYRTHATGGQSRMPLSPIWTWVTLLPALAWVVSAAWVLFARGTKVLSIYLCFSLACLLVCALIWRLSGGRCPCGGWSATSCASPSGRGACCSWTGSQTPPRTSEPARAPSRAPRWSSFAARCCRRCPGRTRVPSWPCPRQRRSPEGTAAGFRWVLLRARPRASGGFS</sequence>
<protein>
    <recommendedName>
        <fullName evidence="7">UCH catalytic domain-containing protein</fullName>
    </recommendedName>
</protein>
<keyword evidence="6" id="KW-0472">Membrane</keyword>
<reference evidence="8" key="1">
    <citation type="submission" date="2023-10" db="EMBL/GenBank/DDBJ databases">
        <authorList>
            <person name="Chen Y."/>
            <person name="Shah S."/>
            <person name="Dougan E. K."/>
            <person name="Thang M."/>
            <person name="Chan C."/>
        </authorList>
    </citation>
    <scope>NUCLEOTIDE SEQUENCE [LARGE SCALE GENOMIC DNA]</scope>
</reference>
<dbReference type="InterPro" id="IPR036959">
    <property type="entry name" value="Peptidase_C12_UCH_sf"/>
</dbReference>
<evidence type="ECO:0000256" key="1">
    <source>
        <dbReference type="ARBA" id="ARBA00022670"/>
    </source>
</evidence>
<keyword evidence="9" id="KW-1185">Reference proteome</keyword>
<dbReference type="Proteomes" id="UP001189429">
    <property type="component" value="Unassembled WGS sequence"/>
</dbReference>
<evidence type="ECO:0000313" key="8">
    <source>
        <dbReference type="EMBL" id="CAK0882566.1"/>
    </source>
</evidence>
<feature type="transmembrane region" description="Helical" evidence="6">
    <location>
        <begin position="252"/>
        <end position="270"/>
    </location>
</feature>
<evidence type="ECO:0000256" key="2">
    <source>
        <dbReference type="ARBA" id="ARBA00022786"/>
    </source>
</evidence>
<keyword evidence="6" id="KW-1133">Transmembrane helix</keyword>
<proteinExistence type="inferred from homology"/>
<keyword evidence="6" id="KW-0812">Transmembrane</keyword>
<dbReference type="Gene3D" id="3.40.532.10">
    <property type="entry name" value="Peptidase C12, ubiquitin carboxyl-terminal hydrolase"/>
    <property type="match status" value="1"/>
</dbReference>
<dbReference type="InterPro" id="IPR001578">
    <property type="entry name" value="Peptidase_C12_UCH"/>
</dbReference>
<dbReference type="PROSITE" id="PS52048">
    <property type="entry name" value="UCH_DOMAIN"/>
    <property type="match status" value="1"/>
</dbReference>
<evidence type="ECO:0000256" key="4">
    <source>
        <dbReference type="ARBA" id="ARBA00022807"/>
    </source>
</evidence>
<comment type="caution">
    <text evidence="5">Lacks conserved residue(s) required for the propagation of feature annotation.</text>
</comment>